<dbReference type="OMA" id="HIIPLMQ"/>
<sequence length="470" mass="52426">MGIPHVLAIPYTAQGHVLLLMELALCLVKSGIKVTFVNTEFDHKRVIESLSGEGNVPDMMHLVSIPDGLESWDDRNDLGKLTKTIFRVMPAKLEALMEKINESETDKITCLITDESMGWALEIAKKMGVRAVAFWPAAAAVSALELNIPKLIHDGIIDSSGKTPFSIMLLQKQNGEIWLLQNRLKLSPTILAMDSAHFVWACIGDPTTQGIIFYVILKNIRTLKLADWIICNSSNELETSVFNSYPEMLPIGPLLSSNRLGKLVGSYGPKDLDCLVWLDKQPVQSVIYVAFGSITVFDQTQFQELALGLERTNMPFLWVVRRNLTAETDNAYPKGFKERIQGRGRLSSWAPQQPVLSHPSVACFLGHCGWNSTVEGVSNGVPFLCWPYFADQFTNRSYICDDWKVGLGLEKDGNGIIAQGEVKNKIEQLVTVKGYKERALDLKAKVMNSLREDGCSGKNFNNFVKWIKDD</sequence>
<dbReference type="CDD" id="cd03784">
    <property type="entry name" value="GT1_Gtf-like"/>
    <property type="match status" value="1"/>
</dbReference>
<dbReference type="InParanoid" id="A0A068USV8"/>
<dbReference type="AlphaFoldDB" id="A0A068USV8"/>
<dbReference type="Gene3D" id="3.40.50.2000">
    <property type="entry name" value="Glycogen Phosphorylase B"/>
    <property type="match status" value="2"/>
</dbReference>
<dbReference type="Gramene" id="CDP11402">
    <property type="protein sequence ID" value="CDP11402"/>
    <property type="gene ID" value="GSCOC_T00033640001"/>
</dbReference>
<evidence type="ECO:0000313" key="4">
    <source>
        <dbReference type="EMBL" id="CDP11402.1"/>
    </source>
</evidence>
<reference evidence="5" key="1">
    <citation type="journal article" date="2014" name="Science">
        <title>The coffee genome provides insight into the convergent evolution of caffeine biosynthesis.</title>
        <authorList>
            <person name="Denoeud F."/>
            <person name="Carretero-Paulet L."/>
            <person name="Dereeper A."/>
            <person name="Droc G."/>
            <person name="Guyot R."/>
            <person name="Pietrella M."/>
            <person name="Zheng C."/>
            <person name="Alberti A."/>
            <person name="Anthony F."/>
            <person name="Aprea G."/>
            <person name="Aury J.M."/>
            <person name="Bento P."/>
            <person name="Bernard M."/>
            <person name="Bocs S."/>
            <person name="Campa C."/>
            <person name="Cenci A."/>
            <person name="Combes M.C."/>
            <person name="Crouzillat D."/>
            <person name="Da Silva C."/>
            <person name="Daddiego L."/>
            <person name="De Bellis F."/>
            <person name="Dussert S."/>
            <person name="Garsmeur O."/>
            <person name="Gayraud T."/>
            <person name="Guignon V."/>
            <person name="Jahn K."/>
            <person name="Jamilloux V."/>
            <person name="Joet T."/>
            <person name="Labadie K."/>
            <person name="Lan T."/>
            <person name="Leclercq J."/>
            <person name="Lepelley M."/>
            <person name="Leroy T."/>
            <person name="Li L.T."/>
            <person name="Librado P."/>
            <person name="Lopez L."/>
            <person name="Munoz A."/>
            <person name="Noel B."/>
            <person name="Pallavicini A."/>
            <person name="Perrotta G."/>
            <person name="Poncet V."/>
            <person name="Pot D."/>
            <person name="Priyono X."/>
            <person name="Rigoreau M."/>
            <person name="Rouard M."/>
            <person name="Rozas J."/>
            <person name="Tranchant-Dubreuil C."/>
            <person name="VanBuren R."/>
            <person name="Zhang Q."/>
            <person name="Andrade A.C."/>
            <person name="Argout X."/>
            <person name="Bertrand B."/>
            <person name="de Kochko A."/>
            <person name="Graziosi G."/>
            <person name="Henry R.J."/>
            <person name="Jayarama X."/>
            <person name="Ming R."/>
            <person name="Nagai C."/>
            <person name="Rounsley S."/>
            <person name="Sankoff D."/>
            <person name="Giuliano G."/>
            <person name="Albert V.A."/>
            <person name="Wincker P."/>
            <person name="Lashermes P."/>
        </authorList>
    </citation>
    <scope>NUCLEOTIDE SEQUENCE [LARGE SCALE GENOMIC DNA]</scope>
    <source>
        <strain evidence="5">cv. DH200-94</strain>
    </source>
</reference>
<comment type="similarity">
    <text evidence="1">Belongs to the UDP-glycosyltransferase family.</text>
</comment>
<evidence type="ECO:0000256" key="1">
    <source>
        <dbReference type="ARBA" id="ARBA00009995"/>
    </source>
</evidence>
<evidence type="ECO:0000313" key="5">
    <source>
        <dbReference type="Proteomes" id="UP000295252"/>
    </source>
</evidence>
<gene>
    <name evidence="4" type="ORF">GSCOC_T00033640001</name>
</gene>
<dbReference type="PhylomeDB" id="A0A068USV8"/>
<dbReference type="GO" id="GO:0080043">
    <property type="term" value="F:quercetin 3-O-glucosyltransferase activity"/>
    <property type="evidence" value="ECO:0007669"/>
    <property type="project" value="TreeGrafter"/>
</dbReference>
<dbReference type="PANTHER" id="PTHR11926:SF1412">
    <property type="entry name" value="UDP-GLYCOSYLTRANSFERASE 83A1-LIKE"/>
    <property type="match status" value="1"/>
</dbReference>
<feature type="chain" id="PRO_5012045493" description="UDP-glycosyltransferase" evidence="3">
    <location>
        <begin position="16"/>
        <end position="470"/>
    </location>
</feature>
<dbReference type="PANTHER" id="PTHR11926">
    <property type="entry name" value="GLUCOSYL/GLUCURONOSYL TRANSFERASES"/>
    <property type="match status" value="1"/>
</dbReference>
<keyword evidence="5" id="KW-1185">Reference proteome</keyword>
<dbReference type="FunFam" id="3.40.50.2000:FF:000061">
    <property type="entry name" value="UDP-glycosyltransferase 83A1"/>
    <property type="match status" value="1"/>
</dbReference>
<dbReference type="FunFam" id="3.40.50.2000:FF:000108">
    <property type="entry name" value="UDP-glycosyltransferase 83A1"/>
    <property type="match status" value="1"/>
</dbReference>
<dbReference type="Pfam" id="PF00201">
    <property type="entry name" value="UDPGT"/>
    <property type="match status" value="1"/>
</dbReference>
<evidence type="ECO:0008006" key="6">
    <source>
        <dbReference type="Google" id="ProtNLM"/>
    </source>
</evidence>
<organism evidence="4 5">
    <name type="scientific">Coffea canephora</name>
    <name type="common">Robusta coffee</name>
    <dbReference type="NCBI Taxonomy" id="49390"/>
    <lineage>
        <taxon>Eukaryota</taxon>
        <taxon>Viridiplantae</taxon>
        <taxon>Streptophyta</taxon>
        <taxon>Embryophyta</taxon>
        <taxon>Tracheophyta</taxon>
        <taxon>Spermatophyta</taxon>
        <taxon>Magnoliopsida</taxon>
        <taxon>eudicotyledons</taxon>
        <taxon>Gunneridae</taxon>
        <taxon>Pentapetalae</taxon>
        <taxon>asterids</taxon>
        <taxon>lamiids</taxon>
        <taxon>Gentianales</taxon>
        <taxon>Rubiaceae</taxon>
        <taxon>Ixoroideae</taxon>
        <taxon>Gardenieae complex</taxon>
        <taxon>Bertiereae - Coffeeae clade</taxon>
        <taxon>Coffeeae</taxon>
        <taxon>Coffea</taxon>
    </lineage>
</organism>
<dbReference type="EMBL" id="HG739139">
    <property type="protein sequence ID" value="CDP11402.1"/>
    <property type="molecule type" value="Genomic_DNA"/>
</dbReference>
<dbReference type="OrthoDB" id="5835829at2759"/>
<dbReference type="InterPro" id="IPR002213">
    <property type="entry name" value="UDP_glucos_trans"/>
</dbReference>
<name>A0A068USV8_COFCA</name>
<keyword evidence="3" id="KW-0732">Signal</keyword>
<evidence type="ECO:0000256" key="3">
    <source>
        <dbReference type="SAM" id="SignalP"/>
    </source>
</evidence>
<dbReference type="SUPFAM" id="SSF53756">
    <property type="entry name" value="UDP-Glycosyltransferase/glycogen phosphorylase"/>
    <property type="match status" value="1"/>
</dbReference>
<evidence type="ECO:0000256" key="2">
    <source>
        <dbReference type="ARBA" id="ARBA00022679"/>
    </source>
</evidence>
<keyword evidence="2" id="KW-0808">Transferase</keyword>
<protein>
    <recommendedName>
        <fullName evidence="6">UDP-glycosyltransferase</fullName>
    </recommendedName>
</protein>
<accession>A0A068USV8</accession>
<feature type="signal peptide" evidence="3">
    <location>
        <begin position="1"/>
        <end position="15"/>
    </location>
</feature>
<proteinExistence type="inferred from homology"/>
<dbReference type="GO" id="GO:0080044">
    <property type="term" value="F:quercetin 7-O-glucosyltransferase activity"/>
    <property type="evidence" value="ECO:0007669"/>
    <property type="project" value="TreeGrafter"/>
</dbReference>
<dbReference type="Proteomes" id="UP000295252">
    <property type="component" value="Chromosome II"/>
</dbReference>